<evidence type="ECO:0000313" key="4">
    <source>
        <dbReference type="Proteomes" id="UP000004703"/>
    </source>
</evidence>
<dbReference type="Pfam" id="PF13761">
    <property type="entry name" value="DUF4166"/>
    <property type="match status" value="1"/>
</dbReference>
<dbReference type="SUPFAM" id="SSF51735">
    <property type="entry name" value="NAD(P)-binding Rossmann-fold domains"/>
    <property type="match status" value="1"/>
</dbReference>
<dbReference type="EMBL" id="ACCU02000001">
    <property type="protein sequence ID" value="EEE43282.2"/>
    <property type="molecule type" value="Genomic_DNA"/>
</dbReference>
<organism evidence="3 4">
    <name type="scientific">Roseibium alexandrii (strain DSM 17067 / NCIMB 14079 / DFL-11)</name>
    <name type="common">Labrenzia alexandrii</name>
    <dbReference type="NCBI Taxonomy" id="244592"/>
    <lineage>
        <taxon>Bacteria</taxon>
        <taxon>Pseudomonadati</taxon>
        <taxon>Pseudomonadota</taxon>
        <taxon>Alphaproteobacteria</taxon>
        <taxon>Hyphomicrobiales</taxon>
        <taxon>Stappiaceae</taxon>
        <taxon>Roseibium</taxon>
    </lineage>
</organism>
<dbReference type="InterPro" id="IPR025311">
    <property type="entry name" value="DUF4166"/>
</dbReference>
<dbReference type="PANTHER" id="PTHR43796:SF2">
    <property type="entry name" value="CARBOXYNORSPERMIDINE SYNTHASE"/>
    <property type="match status" value="1"/>
</dbReference>
<dbReference type="Gene3D" id="3.40.50.720">
    <property type="entry name" value="NAD(P)-binding Rossmann-like Domain"/>
    <property type="match status" value="1"/>
</dbReference>
<dbReference type="InterPro" id="IPR036291">
    <property type="entry name" value="NAD(P)-bd_dom_sf"/>
</dbReference>
<dbReference type="RefSeq" id="WP_209002701.1">
    <property type="nucleotide sequence ID" value="NZ_CM011002.1"/>
</dbReference>
<sequence length="558" mass="59998">MLTDQSAVKRIVVLGGYGVFGGLLSQALLRDNQFDVVVAGRTIEKAQAFCTSIGGGSPAFLDRADPAFGDALAKLGPFITIDAAGPFQLYGQNPYQVAEAVLEIGSHYLDLSDDPGFTHGITTLNDRAETLGLVALSGVSIVPALSSAAVDTLQEDFREIELIETTILPGNRAPRGLSVIRAILSQIGRPVMVTRGGRSTYVTGWSGLEKRKITSNSTADLEQRWSSFIGSPDLALFPKQYGAESVLFRAGLELPVLHIGLYLLSFLVRLRLVKTLEPASKTFQTIAGWFGPFGSDRGGMQVFLQGPGKDGNNLERTWSLIAEAGDGPHIPAVAANVLCKKLVAKSVAPGARACLGEFTLKDIDTATAQLSVVTSIQTKTWKPLFEKALGASFWTLPKGVRELHRTSDQRNWVGKAEITRGGSWLVPAICGIAGFPKEAAQRPIAVTITACGDKEVWCRDFGGRVMRSVLSLAQDPGDGIVTERFGAAAFDIGLEIKNGALMFPVSKGRLFGIPIPKWLLPISETQETSEDNRFCFDVKVSIPLIGPIVRYRGWLEPG</sequence>
<comment type="caution">
    <text evidence="3">The sequence shown here is derived from an EMBL/GenBank/DDBJ whole genome shotgun (WGS) entry which is preliminary data.</text>
</comment>
<feature type="domain" description="DUF4166" evidence="2">
    <location>
        <begin position="396"/>
        <end position="555"/>
    </location>
</feature>
<gene>
    <name evidence="3" type="ORF">SADFL11_568</name>
</gene>
<accession>A0A5E8GU87</accession>
<protein>
    <submittedName>
        <fullName evidence="3">Saccharopine dehydrogenase/related protein</fullName>
    </submittedName>
</protein>
<name>A0A5E8GU87_ROSAD</name>
<evidence type="ECO:0000259" key="2">
    <source>
        <dbReference type="Pfam" id="PF13761"/>
    </source>
</evidence>
<reference evidence="3 4" key="1">
    <citation type="submission" date="2008-01" db="EMBL/GenBank/DDBJ databases">
        <authorList>
            <person name="Wagner-Dobler I."/>
            <person name="Ferriera S."/>
            <person name="Johnson J."/>
            <person name="Kravitz S."/>
            <person name="Beeson K."/>
            <person name="Sutton G."/>
            <person name="Rogers Y.-H."/>
            <person name="Friedman R."/>
            <person name="Frazier M."/>
            <person name="Venter J.C."/>
        </authorList>
    </citation>
    <scope>NUCLEOTIDE SEQUENCE [LARGE SCALE GENOMIC DNA]</scope>
    <source>
        <strain evidence="4">DSM 17067 / NCIMB 14079 / DFL-11</strain>
    </source>
</reference>
<dbReference type="PANTHER" id="PTHR43796">
    <property type="entry name" value="CARBOXYNORSPERMIDINE SYNTHASE"/>
    <property type="match status" value="1"/>
</dbReference>
<dbReference type="Pfam" id="PF03435">
    <property type="entry name" value="Sacchrp_dh_NADP"/>
    <property type="match status" value="1"/>
</dbReference>
<dbReference type="InterPro" id="IPR005097">
    <property type="entry name" value="Sacchrp_dh_NADP-bd"/>
</dbReference>
<reference evidence="3 4" key="2">
    <citation type="submission" date="2013-04" db="EMBL/GenBank/DDBJ databases">
        <authorList>
            <person name="Fiebig A."/>
            <person name="Pradella S."/>
            <person name="Wagner-Doebler I."/>
        </authorList>
    </citation>
    <scope>NUCLEOTIDE SEQUENCE [LARGE SCALE GENOMIC DNA]</scope>
    <source>
        <strain evidence="4">DSM 17067 / NCIMB 14079 / DFL-11</strain>
    </source>
</reference>
<dbReference type="AlphaFoldDB" id="A0A5E8GU87"/>
<evidence type="ECO:0000313" key="3">
    <source>
        <dbReference type="EMBL" id="EEE43282.2"/>
    </source>
</evidence>
<proteinExistence type="predicted"/>
<evidence type="ECO:0000259" key="1">
    <source>
        <dbReference type="Pfam" id="PF03435"/>
    </source>
</evidence>
<feature type="domain" description="Saccharopine dehydrogenase NADP binding" evidence="1">
    <location>
        <begin position="11"/>
        <end position="133"/>
    </location>
</feature>
<dbReference type="Proteomes" id="UP000004703">
    <property type="component" value="Chromosome"/>
</dbReference>